<keyword evidence="4" id="KW-1185">Reference proteome</keyword>
<reference evidence="3 4" key="1">
    <citation type="submission" date="2019-03" db="EMBL/GenBank/DDBJ databases">
        <title>First draft genome of Liparis tanakae, snailfish: a comprehensive survey of snailfish specific genes.</title>
        <authorList>
            <person name="Kim W."/>
            <person name="Song I."/>
            <person name="Jeong J.-H."/>
            <person name="Kim D."/>
            <person name="Kim S."/>
            <person name="Ryu S."/>
            <person name="Song J.Y."/>
            <person name="Lee S.K."/>
        </authorList>
    </citation>
    <scope>NUCLEOTIDE SEQUENCE [LARGE SCALE GENOMIC DNA]</scope>
    <source>
        <tissue evidence="3">Muscle</tissue>
    </source>
</reference>
<sequence>MSKWVRKPSGGEAFPRLEFRVRHSSFSAGEEPTFPRHIRRRRIIAERGRGAASAWSGVSVERRQRGVLSAVEPPPPAAHPGPQAAGRVADAEAPQRLPDARQHAALRGGGPAQLLPGGVVDPPQLLAVVFPQVAQLLGRRLREDGGAGRRAGGRGGAPAAPRPLRGGGFAFGARFDGTRRRSTTGAVIHNVYDLNVDLDPTAGRDEAPPLFQLLPGPVPLLFAYFLSGGWRTAVVHDNVVKGHITPVLLLILLLFLLLLLLFLVGRCVLQACDSLASVDSRRNIPEHE</sequence>
<keyword evidence="2" id="KW-0472">Membrane</keyword>
<feature type="transmembrane region" description="Helical" evidence="2">
    <location>
        <begin position="210"/>
        <end position="227"/>
    </location>
</feature>
<accession>A0A4Z2FVQ8</accession>
<dbReference type="Proteomes" id="UP000314294">
    <property type="component" value="Unassembled WGS sequence"/>
</dbReference>
<dbReference type="AlphaFoldDB" id="A0A4Z2FVQ8"/>
<organism evidence="3 4">
    <name type="scientific">Liparis tanakae</name>
    <name type="common">Tanaka's snailfish</name>
    <dbReference type="NCBI Taxonomy" id="230148"/>
    <lineage>
        <taxon>Eukaryota</taxon>
        <taxon>Metazoa</taxon>
        <taxon>Chordata</taxon>
        <taxon>Craniata</taxon>
        <taxon>Vertebrata</taxon>
        <taxon>Euteleostomi</taxon>
        <taxon>Actinopterygii</taxon>
        <taxon>Neopterygii</taxon>
        <taxon>Teleostei</taxon>
        <taxon>Neoteleostei</taxon>
        <taxon>Acanthomorphata</taxon>
        <taxon>Eupercaria</taxon>
        <taxon>Perciformes</taxon>
        <taxon>Cottioidei</taxon>
        <taxon>Cottales</taxon>
        <taxon>Liparidae</taxon>
        <taxon>Liparis</taxon>
    </lineage>
</organism>
<evidence type="ECO:0000313" key="4">
    <source>
        <dbReference type="Proteomes" id="UP000314294"/>
    </source>
</evidence>
<name>A0A4Z2FVQ8_9TELE</name>
<gene>
    <name evidence="3" type="ORF">EYF80_044479</name>
</gene>
<keyword evidence="2" id="KW-1133">Transmembrane helix</keyword>
<evidence type="ECO:0000313" key="3">
    <source>
        <dbReference type="EMBL" id="TNN45338.1"/>
    </source>
</evidence>
<feature type="transmembrane region" description="Helical" evidence="2">
    <location>
        <begin position="247"/>
        <end position="269"/>
    </location>
</feature>
<proteinExistence type="predicted"/>
<evidence type="ECO:0000256" key="2">
    <source>
        <dbReference type="SAM" id="Phobius"/>
    </source>
</evidence>
<keyword evidence="2" id="KW-0812">Transmembrane</keyword>
<feature type="region of interest" description="Disordered" evidence="1">
    <location>
        <begin position="70"/>
        <end position="92"/>
    </location>
</feature>
<dbReference type="EMBL" id="SRLO01000853">
    <property type="protein sequence ID" value="TNN45338.1"/>
    <property type="molecule type" value="Genomic_DNA"/>
</dbReference>
<evidence type="ECO:0000256" key="1">
    <source>
        <dbReference type="SAM" id="MobiDB-lite"/>
    </source>
</evidence>
<protein>
    <submittedName>
        <fullName evidence="3">Uncharacterized protein</fullName>
    </submittedName>
</protein>
<comment type="caution">
    <text evidence="3">The sequence shown here is derived from an EMBL/GenBank/DDBJ whole genome shotgun (WGS) entry which is preliminary data.</text>
</comment>